<sequence length="77" mass="8127">MYIHPGVWVSDRYCAMGPDGVEDPMLTVVGPMLEGQKSFQFSAARPVAGHDVLSGIERAIDALLTEGVGAEPIAAMP</sequence>
<keyword evidence="2" id="KW-1185">Reference proteome</keyword>
<dbReference type="OrthoDB" id="3653265at2"/>
<protein>
    <submittedName>
        <fullName evidence="1">Uncharacterized protein</fullName>
    </submittedName>
</protein>
<dbReference type="AlphaFoldDB" id="A0A2A9E5I7"/>
<dbReference type="Proteomes" id="UP000225548">
    <property type="component" value="Unassembled WGS sequence"/>
</dbReference>
<reference evidence="1 2" key="1">
    <citation type="submission" date="2017-10" db="EMBL/GenBank/DDBJ databases">
        <title>Sequencing the genomes of 1000 actinobacteria strains.</title>
        <authorList>
            <person name="Klenk H.-P."/>
        </authorList>
    </citation>
    <scope>NUCLEOTIDE SEQUENCE [LARGE SCALE GENOMIC DNA]</scope>
    <source>
        <strain evidence="1 2">DSM 18966</strain>
    </source>
</reference>
<gene>
    <name evidence="1" type="ORF">ATL42_1810</name>
</gene>
<accession>A0A2A9E5I7</accession>
<proteinExistence type="predicted"/>
<evidence type="ECO:0000313" key="1">
    <source>
        <dbReference type="EMBL" id="PFG33916.1"/>
    </source>
</evidence>
<evidence type="ECO:0000313" key="2">
    <source>
        <dbReference type="Proteomes" id="UP000225548"/>
    </source>
</evidence>
<name>A0A2A9E5I7_9MICO</name>
<comment type="caution">
    <text evidence="1">The sequence shown here is derived from an EMBL/GenBank/DDBJ whole genome shotgun (WGS) entry which is preliminary data.</text>
</comment>
<dbReference type="RefSeq" id="WP_098455042.1">
    <property type="nucleotide sequence ID" value="NZ_PDJG01000001.1"/>
</dbReference>
<dbReference type="EMBL" id="PDJG01000001">
    <property type="protein sequence ID" value="PFG33916.1"/>
    <property type="molecule type" value="Genomic_DNA"/>
</dbReference>
<organism evidence="1 2">
    <name type="scientific">Sanguibacter antarcticus</name>
    <dbReference type="NCBI Taxonomy" id="372484"/>
    <lineage>
        <taxon>Bacteria</taxon>
        <taxon>Bacillati</taxon>
        <taxon>Actinomycetota</taxon>
        <taxon>Actinomycetes</taxon>
        <taxon>Micrococcales</taxon>
        <taxon>Sanguibacteraceae</taxon>
        <taxon>Sanguibacter</taxon>
    </lineage>
</organism>